<evidence type="ECO:0000313" key="3">
    <source>
        <dbReference type="Proteomes" id="UP000192582"/>
    </source>
</evidence>
<keyword evidence="1" id="KW-1133">Transmembrane helix</keyword>
<reference evidence="2 3" key="1">
    <citation type="submission" date="2017-04" db="EMBL/GenBank/DDBJ databases">
        <authorList>
            <person name="Afonso C.L."/>
            <person name="Miller P.J."/>
            <person name="Scott M.A."/>
            <person name="Spackman E."/>
            <person name="Goraichik I."/>
            <person name="Dimitrov K.M."/>
            <person name="Suarez D.L."/>
            <person name="Swayne D.E."/>
        </authorList>
    </citation>
    <scope>NUCLEOTIDE SEQUENCE [LARGE SCALE GENOMIC DNA]</scope>
    <source>
        <strain evidence="2 3">KR-140</strain>
    </source>
</reference>
<proteinExistence type="predicted"/>
<dbReference type="AlphaFoldDB" id="A0A1W1VV71"/>
<evidence type="ECO:0000313" key="2">
    <source>
        <dbReference type="EMBL" id="SMB97163.1"/>
    </source>
</evidence>
<organism evidence="2 3">
    <name type="scientific">Deinococcus hopiensis KR-140</name>
    <dbReference type="NCBI Taxonomy" id="695939"/>
    <lineage>
        <taxon>Bacteria</taxon>
        <taxon>Thermotogati</taxon>
        <taxon>Deinococcota</taxon>
        <taxon>Deinococci</taxon>
        <taxon>Deinococcales</taxon>
        <taxon>Deinococcaceae</taxon>
        <taxon>Deinococcus</taxon>
    </lineage>
</organism>
<feature type="transmembrane region" description="Helical" evidence="1">
    <location>
        <begin position="32"/>
        <end position="52"/>
    </location>
</feature>
<dbReference type="STRING" id="695939.SAMN00790413_06379"/>
<dbReference type="EMBL" id="FWWU01000010">
    <property type="protein sequence ID" value="SMB97163.1"/>
    <property type="molecule type" value="Genomic_DNA"/>
</dbReference>
<accession>A0A1W1VV71</accession>
<feature type="transmembrane region" description="Helical" evidence="1">
    <location>
        <begin position="88"/>
        <end position="112"/>
    </location>
</feature>
<name>A0A1W1VV71_9DEIO</name>
<keyword evidence="1" id="KW-0812">Transmembrane</keyword>
<keyword evidence="3" id="KW-1185">Reference proteome</keyword>
<sequence>MAWEVLTPFGLYLLWLALGLNGGLSRGQRRQLLGTGGMVLLLMAFFNCMWLQEDGSPGISYAFILWTGTALLAFFLGSLFWGVMRGVAWGLLGMPIPLALAYLWPVLALFIVR</sequence>
<dbReference type="Proteomes" id="UP000192582">
    <property type="component" value="Unassembled WGS sequence"/>
</dbReference>
<feature type="transmembrane region" description="Helical" evidence="1">
    <location>
        <begin position="6"/>
        <end position="25"/>
    </location>
</feature>
<gene>
    <name evidence="2" type="ORF">SAMN00790413_06379</name>
</gene>
<protein>
    <submittedName>
        <fullName evidence="2">Uncharacterized protein</fullName>
    </submittedName>
</protein>
<keyword evidence="1" id="KW-0472">Membrane</keyword>
<evidence type="ECO:0000256" key="1">
    <source>
        <dbReference type="SAM" id="Phobius"/>
    </source>
</evidence>
<feature type="transmembrane region" description="Helical" evidence="1">
    <location>
        <begin position="58"/>
        <end position="81"/>
    </location>
</feature>